<name>A0A256J4F2_HALEZ</name>
<gene>
    <name evidence="2" type="ORF">DJ83_01970</name>
</gene>
<feature type="domain" description="Rhodanese" evidence="1">
    <location>
        <begin position="185"/>
        <end position="273"/>
    </location>
</feature>
<dbReference type="InterPro" id="IPR004099">
    <property type="entry name" value="Pyr_nucl-diS_OxRdtase_dimer"/>
</dbReference>
<dbReference type="SMART" id="SM00450">
    <property type="entry name" value="RHOD"/>
    <property type="match status" value="1"/>
</dbReference>
<dbReference type="AlphaFoldDB" id="A0A256J4F2"/>
<dbReference type="EMBL" id="NHOW01000027">
    <property type="protein sequence ID" value="OYR63704.1"/>
    <property type="molecule type" value="Genomic_DNA"/>
</dbReference>
<evidence type="ECO:0000259" key="1">
    <source>
        <dbReference type="PROSITE" id="PS50206"/>
    </source>
</evidence>
<dbReference type="SUPFAM" id="SSF55424">
    <property type="entry name" value="FAD/NAD-linked reductases, dimerisation (C-terminal) domain"/>
    <property type="match status" value="1"/>
</dbReference>
<feature type="non-terminal residue" evidence="2">
    <location>
        <position position="1"/>
    </location>
</feature>
<evidence type="ECO:0000313" key="3">
    <source>
        <dbReference type="Proteomes" id="UP000216409"/>
    </source>
</evidence>
<protein>
    <recommendedName>
        <fullName evidence="1">Rhodanese domain-containing protein</fullName>
    </recommendedName>
</protein>
<dbReference type="InterPro" id="IPR036873">
    <property type="entry name" value="Rhodanese-like_dom_sf"/>
</dbReference>
<dbReference type="Pfam" id="PF00581">
    <property type="entry name" value="Rhodanese"/>
    <property type="match status" value="1"/>
</dbReference>
<dbReference type="Proteomes" id="UP000216409">
    <property type="component" value="Unassembled WGS sequence"/>
</dbReference>
<dbReference type="Gene3D" id="3.50.50.60">
    <property type="entry name" value="FAD/NAD(P)-binding domain"/>
    <property type="match status" value="2"/>
</dbReference>
<dbReference type="Pfam" id="PF02852">
    <property type="entry name" value="Pyr_redox_dim"/>
    <property type="match status" value="1"/>
</dbReference>
<dbReference type="InterPro" id="IPR001763">
    <property type="entry name" value="Rhodanese-like_dom"/>
</dbReference>
<dbReference type="Gene3D" id="3.40.250.10">
    <property type="entry name" value="Rhodanese-like domain"/>
    <property type="match status" value="1"/>
</dbReference>
<evidence type="ECO:0000313" key="2">
    <source>
        <dbReference type="EMBL" id="OYR63704.1"/>
    </source>
</evidence>
<reference evidence="2 3" key="1">
    <citation type="journal article" date="2014" name="Front. Microbiol.">
        <title>Population and genomic analysis of the genus Halorubrum.</title>
        <authorList>
            <person name="Fullmer M.S."/>
            <person name="Soucy S.M."/>
            <person name="Swithers K.S."/>
            <person name="Makkay A.M."/>
            <person name="Wheeler R."/>
            <person name="Ventosa A."/>
            <person name="Gogarten J.P."/>
            <person name="Papke R.T."/>
        </authorList>
    </citation>
    <scope>NUCLEOTIDE SEQUENCE [LARGE SCALE GENOMIC DNA]</scope>
    <source>
        <strain evidence="2 3">LD3</strain>
    </source>
</reference>
<dbReference type="InterPro" id="IPR050229">
    <property type="entry name" value="GlpE_sulfurtransferase"/>
</dbReference>
<dbReference type="SUPFAM" id="SSF52821">
    <property type="entry name" value="Rhodanese/Cell cycle control phosphatase"/>
    <property type="match status" value="1"/>
</dbReference>
<dbReference type="PROSITE" id="PS50206">
    <property type="entry name" value="RHODANESE_3"/>
    <property type="match status" value="1"/>
</dbReference>
<dbReference type="PANTHER" id="PTHR43031">
    <property type="entry name" value="FAD-DEPENDENT OXIDOREDUCTASE"/>
    <property type="match status" value="1"/>
</dbReference>
<comment type="caution">
    <text evidence="2">The sequence shown here is derived from an EMBL/GenBank/DDBJ whole genome shotgun (WGS) entry which is preliminary data.</text>
</comment>
<dbReference type="PANTHER" id="PTHR43031:SF1">
    <property type="entry name" value="PYRIDINE NUCLEOTIDE-DISULPHIDE OXIDOREDUCTASE"/>
    <property type="match status" value="1"/>
</dbReference>
<dbReference type="InterPro" id="IPR036188">
    <property type="entry name" value="FAD/NAD-bd_sf"/>
</dbReference>
<proteinExistence type="predicted"/>
<dbReference type="InterPro" id="IPR016156">
    <property type="entry name" value="FAD/NAD-linked_Rdtase_dimer_sf"/>
</dbReference>
<sequence>AYTGDVAAPPAARTDGNAWVPLGGPANRMGRVAANDIAGRDDRLDPVLDTSIAKVFDLDVGTVGDTAAALDEAGQAYEAVYTSQPNHAEYYPGASEIDFKLLFDPDDGTLFGAQAIGESGVDKQIDVLATAIAHRDTVFDIRDYDLAYAPPYSAAKDPVNMLGMIGANVVEDIADIVHLDEFLERKDEATVVDTRPPEMREAQGRIDGDENVPLGELREWAADANPDGEVLTYCKIGKSSYMATRVLAEYGITARSLTGGYYRYEYAATDDSERVEYVRPTHIFDTQK</sequence>
<organism evidence="2 3">
    <name type="scientific">Halorubrum ezzemoulense</name>
    <name type="common">Halorubrum chaoviator</name>
    <dbReference type="NCBI Taxonomy" id="337243"/>
    <lineage>
        <taxon>Archaea</taxon>
        <taxon>Methanobacteriati</taxon>
        <taxon>Methanobacteriota</taxon>
        <taxon>Stenosarchaea group</taxon>
        <taxon>Halobacteria</taxon>
        <taxon>Halobacteriales</taxon>
        <taxon>Haloferacaceae</taxon>
        <taxon>Halorubrum</taxon>
    </lineage>
</organism>
<accession>A0A256J4F2</accession>